<gene>
    <name evidence="1" type="ORF">CRG98_030324</name>
</gene>
<evidence type="ECO:0000313" key="1">
    <source>
        <dbReference type="EMBL" id="PKI49281.1"/>
    </source>
</evidence>
<evidence type="ECO:0000313" key="2">
    <source>
        <dbReference type="Proteomes" id="UP000233551"/>
    </source>
</evidence>
<sequence>MANSTFNLNHRLRTHDRCTDPNVDSRRRSHYALLDRATWDCPPSRGCVMDTREKESPLIILRPEGRGPIRYSGLGKRETVQYGPHRPVTGADQFLEFFRVMWELVKAKDLVDLSGSDIKGTSIFRPELPEIRRGRGLRLVAGRAGVQANAGASAGEQANASERAGCRGRADVHAGVVRGARHKSALRQTCASGRARASPSVWTGRLVTGALFTREHDPNLKW</sequence>
<organism evidence="1 2">
    <name type="scientific">Punica granatum</name>
    <name type="common">Pomegranate</name>
    <dbReference type="NCBI Taxonomy" id="22663"/>
    <lineage>
        <taxon>Eukaryota</taxon>
        <taxon>Viridiplantae</taxon>
        <taxon>Streptophyta</taxon>
        <taxon>Embryophyta</taxon>
        <taxon>Tracheophyta</taxon>
        <taxon>Spermatophyta</taxon>
        <taxon>Magnoliopsida</taxon>
        <taxon>eudicotyledons</taxon>
        <taxon>Gunneridae</taxon>
        <taxon>Pentapetalae</taxon>
        <taxon>rosids</taxon>
        <taxon>malvids</taxon>
        <taxon>Myrtales</taxon>
        <taxon>Lythraceae</taxon>
        <taxon>Punica</taxon>
    </lineage>
</organism>
<reference evidence="1 2" key="1">
    <citation type="submission" date="2017-11" db="EMBL/GenBank/DDBJ databases">
        <title>De-novo sequencing of pomegranate (Punica granatum L.) genome.</title>
        <authorList>
            <person name="Akparov Z."/>
            <person name="Amiraslanov A."/>
            <person name="Hajiyeva S."/>
            <person name="Abbasov M."/>
            <person name="Kaur K."/>
            <person name="Hamwieh A."/>
            <person name="Solovyev V."/>
            <person name="Salamov A."/>
            <person name="Braich B."/>
            <person name="Kosarev P."/>
            <person name="Mahmoud A."/>
            <person name="Hajiyev E."/>
            <person name="Babayeva S."/>
            <person name="Izzatullayeva V."/>
            <person name="Mammadov A."/>
            <person name="Mammadov A."/>
            <person name="Sharifova S."/>
            <person name="Ojaghi J."/>
            <person name="Eynullazada K."/>
            <person name="Bayramov B."/>
            <person name="Abdulazimova A."/>
            <person name="Shahmuradov I."/>
        </authorList>
    </citation>
    <scope>NUCLEOTIDE SEQUENCE [LARGE SCALE GENOMIC DNA]</scope>
    <source>
        <strain evidence="2">cv. AG2017</strain>
        <tissue evidence="1">Leaf</tissue>
    </source>
</reference>
<dbReference type="AlphaFoldDB" id="A0A2I0IZ56"/>
<keyword evidence="2" id="KW-1185">Reference proteome</keyword>
<dbReference type="Proteomes" id="UP000233551">
    <property type="component" value="Unassembled WGS sequence"/>
</dbReference>
<accession>A0A2I0IZ56</accession>
<comment type="caution">
    <text evidence="1">The sequence shown here is derived from an EMBL/GenBank/DDBJ whole genome shotgun (WGS) entry which is preliminary data.</text>
</comment>
<name>A0A2I0IZ56_PUNGR</name>
<protein>
    <submittedName>
        <fullName evidence="1">Uncharacterized protein</fullName>
    </submittedName>
</protein>
<dbReference type="EMBL" id="PGOL01002254">
    <property type="protein sequence ID" value="PKI49281.1"/>
    <property type="molecule type" value="Genomic_DNA"/>
</dbReference>
<proteinExistence type="predicted"/>